<keyword evidence="2 11" id="KW-0813">Transport</keyword>
<dbReference type="SUPFAM" id="SSF49464">
    <property type="entry name" value="Carboxypeptidase regulatory domain-like"/>
    <property type="match status" value="1"/>
</dbReference>
<feature type="region of interest" description="Disordered" evidence="12">
    <location>
        <begin position="306"/>
        <end position="331"/>
    </location>
</feature>
<evidence type="ECO:0000256" key="5">
    <source>
        <dbReference type="ARBA" id="ARBA00022692"/>
    </source>
</evidence>
<proteinExistence type="inferred from homology"/>
<evidence type="ECO:0000256" key="12">
    <source>
        <dbReference type="SAM" id="MobiDB-lite"/>
    </source>
</evidence>
<keyword evidence="9 11" id="KW-0472">Membrane</keyword>
<evidence type="ECO:0000256" key="10">
    <source>
        <dbReference type="ARBA" id="ARBA00023237"/>
    </source>
</evidence>
<sequence>MKKKFSVRTLLLGSLRTSHTLLLLIALCGGVSTAHATHGQEILNKPISLTLESVDVKSVLTQIEKIASVKFVYSTQTIQTGKKVSVYADNRKLSAVLSEILTPMGVAYEEVSSRIVLRKVEVESGANRPNVEAPNPMAVVTGQVSDEKGAPIPGATVLVKNSQLGTTSDAAGKFSINAPDNSILVFSAIGFEGKEVTVGNQTQINVVLKESSQNLNEVVVTALGIKKESKKLGYATATVNTDQITVNRTTNLGNSLQGKVAGVNVTAPAGGPGGTSKIRIRGQSSFKGDNSPLIIVNGVPINNTNFSSRQGDVDGTSNRGGSAADGGDGLQSINQDDIQTLTVLKGSTAAALYGFRAKDGAIVITTKTGRSGGGIGVDYNSNFTADQALDYTDFQYEYGQGEHNIRPQTVGEAQSTGVYSFGEKIDGKPTYQFDGVQRPYTANKNRIRQFYRTGTNWTNTIALSGGNDKGAFRLSFANNDANSIMPNSDYHKRIINLSLNYQFTPKFTVQLNGNYSNEFNHNPPQIGLQDMNANTTVYTTANTVDMQVLKDGRYDENGYERATSRLTNRNNPYWVAYDRFENIHRDRLFGNATLRYQFTDWLYLQGRAGQDYYTRPYDYDKPTGTRSLAAAASGFNGYYYQEVITFREKNFDFLLGANRTFGNFSMDLTLGGNQLQQEYTNNSAAATNFYIRGLYTIMNGQIKDPQYAYSKKKVNSLYGAAEFSYKNVVFINATARNDWFSTLNPQSNSYLYPSISGSLVLSDALKQRPTWLNYAKIRAAYAEVGGDTDPYQSNLYYSLNANSFQGQALGTIGTNVSPNANLRPLKVREAEVGIELRALNNRVSLDMAVYRKNTVDEILNVGISNASGYDNTKVNVGRLRNQGVEMLLTLVPVKAKDINWETSFNVTYNESLVLALADNQPGFKVGQGDFFGEVWQEVGKPMASLRGFAYKRDAQGQIITAGGKPVAGDFVTFGSAIPKWTGGWLNTVTYKGIRIFTQIDFKAGNKIISNSNLNFLRHGLSKESLVGREGGVVFNGVNADGSKNTQAVDAEDFYASYRSTNLAEPFIYNGGFVRWRALSVGYDLSRFVNKTFIKGLTLSAICNNVLMIKKFLPNLDPEAVNGASDNIQGIETHTLPTTRSYGLNLSLKL</sequence>
<dbReference type="Gene3D" id="2.40.170.20">
    <property type="entry name" value="TonB-dependent receptor, beta-barrel domain"/>
    <property type="match status" value="1"/>
</dbReference>
<evidence type="ECO:0000256" key="13">
    <source>
        <dbReference type="SAM" id="SignalP"/>
    </source>
</evidence>
<dbReference type="SUPFAM" id="SSF56935">
    <property type="entry name" value="Porins"/>
    <property type="match status" value="1"/>
</dbReference>
<dbReference type="AlphaFoldDB" id="A0A6P1VVL0"/>
<keyword evidence="5 11" id="KW-0812">Transmembrane</keyword>
<keyword evidence="16" id="KW-1185">Reference proteome</keyword>
<accession>A0A6P1VVL0</accession>
<evidence type="ECO:0000256" key="7">
    <source>
        <dbReference type="ARBA" id="ARBA00023004"/>
    </source>
</evidence>
<evidence type="ECO:0000256" key="11">
    <source>
        <dbReference type="PROSITE-ProRule" id="PRU01360"/>
    </source>
</evidence>
<feature type="domain" description="TonB-dependent receptor plug" evidence="14">
    <location>
        <begin position="232"/>
        <end position="357"/>
    </location>
</feature>
<comment type="subcellular location">
    <subcellularLocation>
        <location evidence="1 11">Cell outer membrane</location>
        <topology evidence="1 11">Multi-pass membrane protein</topology>
    </subcellularLocation>
</comment>
<dbReference type="PANTHER" id="PTHR32552:SF68">
    <property type="entry name" value="FERRICHROME OUTER MEMBRANE TRANSPORTER_PHAGE RECEPTOR"/>
    <property type="match status" value="1"/>
</dbReference>
<evidence type="ECO:0000256" key="9">
    <source>
        <dbReference type="ARBA" id="ARBA00023136"/>
    </source>
</evidence>
<reference evidence="15 16" key="1">
    <citation type="submission" date="2019-11" db="EMBL/GenBank/DDBJ databases">
        <title>Spirosoma endbachense sp. nov., isolated from a natural salt meadow.</title>
        <authorList>
            <person name="Rojas J."/>
            <person name="Ambika Manirajan B."/>
            <person name="Ratering S."/>
            <person name="Suarez C."/>
            <person name="Geissler-Plaum R."/>
            <person name="Schnell S."/>
        </authorList>
    </citation>
    <scope>NUCLEOTIDE SEQUENCE [LARGE SCALE GENOMIC DNA]</scope>
    <source>
        <strain evidence="15 16">I-24</strain>
    </source>
</reference>
<dbReference type="RefSeq" id="WP_162386206.1">
    <property type="nucleotide sequence ID" value="NZ_CP045997.1"/>
</dbReference>
<comment type="similarity">
    <text evidence="11">Belongs to the TonB-dependent receptor family.</text>
</comment>
<dbReference type="PANTHER" id="PTHR32552">
    <property type="entry name" value="FERRICHROME IRON RECEPTOR-RELATED"/>
    <property type="match status" value="1"/>
</dbReference>
<dbReference type="InterPro" id="IPR037066">
    <property type="entry name" value="Plug_dom_sf"/>
</dbReference>
<dbReference type="GO" id="GO:0015344">
    <property type="term" value="F:siderophore uptake transmembrane transporter activity"/>
    <property type="evidence" value="ECO:0007669"/>
    <property type="project" value="TreeGrafter"/>
</dbReference>
<dbReference type="InterPro" id="IPR023996">
    <property type="entry name" value="TonB-dep_OMP_SusC/RagA"/>
</dbReference>
<dbReference type="GO" id="GO:0009279">
    <property type="term" value="C:cell outer membrane"/>
    <property type="evidence" value="ECO:0007669"/>
    <property type="project" value="UniProtKB-SubCell"/>
</dbReference>
<dbReference type="Pfam" id="PF13715">
    <property type="entry name" value="CarbopepD_reg_2"/>
    <property type="match status" value="1"/>
</dbReference>
<dbReference type="Pfam" id="PF07715">
    <property type="entry name" value="Plug"/>
    <property type="match status" value="1"/>
</dbReference>
<evidence type="ECO:0000256" key="4">
    <source>
        <dbReference type="ARBA" id="ARBA00022496"/>
    </source>
</evidence>
<dbReference type="Gene3D" id="2.170.130.10">
    <property type="entry name" value="TonB-dependent receptor, plug domain"/>
    <property type="match status" value="1"/>
</dbReference>
<dbReference type="Gene3D" id="2.60.40.1120">
    <property type="entry name" value="Carboxypeptidase-like, regulatory domain"/>
    <property type="match status" value="1"/>
</dbReference>
<keyword evidence="10 11" id="KW-0998">Cell outer membrane</keyword>
<evidence type="ECO:0000256" key="6">
    <source>
        <dbReference type="ARBA" id="ARBA00022729"/>
    </source>
</evidence>
<keyword evidence="4" id="KW-0410">Iron transport</keyword>
<evidence type="ECO:0000256" key="1">
    <source>
        <dbReference type="ARBA" id="ARBA00004571"/>
    </source>
</evidence>
<evidence type="ECO:0000256" key="2">
    <source>
        <dbReference type="ARBA" id="ARBA00022448"/>
    </source>
</evidence>
<dbReference type="InterPro" id="IPR008969">
    <property type="entry name" value="CarboxyPept-like_regulatory"/>
</dbReference>
<name>A0A6P1VVL0_9BACT</name>
<organism evidence="15 16">
    <name type="scientific">Spirosoma endbachense</name>
    <dbReference type="NCBI Taxonomy" id="2666025"/>
    <lineage>
        <taxon>Bacteria</taxon>
        <taxon>Pseudomonadati</taxon>
        <taxon>Bacteroidota</taxon>
        <taxon>Cytophagia</taxon>
        <taxon>Cytophagales</taxon>
        <taxon>Cytophagaceae</taxon>
        <taxon>Spirosoma</taxon>
    </lineage>
</organism>
<feature type="signal peptide" evidence="13">
    <location>
        <begin position="1"/>
        <end position="36"/>
    </location>
</feature>
<dbReference type="InterPro" id="IPR012910">
    <property type="entry name" value="Plug_dom"/>
</dbReference>
<feature type="compositionally biased region" description="Polar residues" evidence="12">
    <location>
        <begin position="306"/>
        <end position="320"/>
    </location>
</feature>
<evidence type="ECO:0000256" key="8">
    <source>
        <dbReference type="ARBA" id="ARBA00023065"/>
    </source>
</evidence>
<dbReference type="NCBIfam" id="TIGR04056">
    <property type="entry name" value="OMP_RagA_SusC"/>
    <property type="match status" value="1"/>
</dbReference>
<gene>
    <name evidence="15" type="ORF">GJR95_12605</name>
</gene>
<dbReference type="KEGG" id="senf:GJR95_12605"/>
<dbReference type="EMBL" id="CP045997">
    <property type="protein sequence ID" value="QHV95797.1"/>
    <property type="molecule type" value="Genomic_DNA"/>
</dbReference>
<evidence type="ECO:0000256" key="3">
    <source>
        <dbReference type="ARBA" id="ARBA00022452"/>
    </source>
</evidence>
<feature type="chain" id="PRO_5026838424" evidence="13">
    <location>
        <begin position="37"/>
        <end position="1149"/>
    </location>
</feature>
<protein>
    <submittedName>
        <fullName evidence="15">SusC/RagA family TonB-linked outer membrane protein</fullName>
    </submittedName>
</protein>
<keyword evidence="8" id="KW-0406">Ion transport</keyword>
<dbReference type="InterPro" id="IPR039426">
    <property type="entry name" value="TonB-dep_rcpt-like"/>
</dbReference>
<dbReference type="Proteomes" id="UP000464577">
    <property type="component" value="Chromosome"/>
</dbReference>
<evidence type="ECO:0000313" key="16">
    <source>
        <dbReference type="Proteomes" id="UP000464577"/>
    </source>
</evidence>
<keyword evidence="6 13" id="KW-0732">Signal</keyword>
<keyword evidence="7" id="KW-0408">Iron</keyword>
<dbReference type="PROSITE" id="PS52016">
    <property type="entry name" value="TONB_DEPENDENT_REC_3"/>
    <property type="match status" value="1"/>
</dbReference>
<evidence type="ECO:0000259" key="14">
    <source>
        <dbReference type="Pfam" id="PF07715"/>
    </source>
</evidence>
<dbReference type="InterPro" id="IPR036942">
    <property type="entry name" value="Beta-barrel_TonB_sf"/>
</dbReference>
<evidence type="ECO:0000313" key="15">
    <source>
        <dbReference type="EMBL" id="QHV95797.1"/>
    </source>
</evidence>
<keyword evidence="3 11" id="KW-1134">Transmembrane beta strand</keyword>